<feature type="transmembrane region" description="Helical" evidence="6">
    <location>
        <begin position="229"/>
        <end position="252"/>
    </location>
</feature>
<feature type="transmembrane region" description="Helical" evidence="6">
    <location>
        <begin position="152"/>
        <end position="174"/>
    </location>
</feature>
<accession>A0A496PFG6</accession>
<evidence type="ECO:0000313" key="7">
    <source>
        <dbReference type="EMBL" id="RKW69469.1"/>
    </source>
</evidence>
<evidence type="ECO:0000256" key="5">
    <source>
        <dbReference type="ARBA" id="ARBA00023136"/>
    </source>
</evidence>
<feature type="transmembrane region" description="Helical" evidence="6">
    <location>
        <begin position="108"/>
        <end position="131"/>
    </location>
</feature>
<feature type="transmembrane region" description="Helical" evidence="6">
    <location>
        <begin position="264"/>
        <end position="285"/>
    </location>
</feature>
<sequence>MAKDVAATDADQIESVRKLPGTAWQYLFGRAIREFTRDGCMDLAAALTYRSLFAMFPALLALVSILGLVGQAESTTAFMIDAIKKYGSPEVAKALEPMIAQLADGQGAGLAFAIGVLGAIWTASNYVVSFGRAMNKVYDTPEGRSPLVLRPAMYLLTLGVLLGAVLCVGILVFSGSVATTIGNLVGLGEQSLTIWGYAKWPVLIIIVILMIASLYYFTPNVRRERFPWLSIGAVVALLVLALATAGFGWYLANFANYNKTYGTIGGLIALMLWLWIANSVLLFGAEVDAETERAKQLQSGLKAEEELQLPPRSTVVSKKQEIALARDVQTGRELRAMANPIGPDDIPPRHGLRWALGIAAGFVALLSARRRLNQDAAMVRTARREAREQAKSQRSGKA</sequence>
<evidence type="ECO:0000256" key="1">
    <source>
        <dbReference type="ARBA" id="ARBA00004651"/>
    </source>
</evidence>
<dbReference type="RefSeq" id="WP_121486040.1">
    <property type="nucleotide sequence ID" value="NZ_QQXL01000009.1"/>
</dbReference>
<feature type="transmembrane region" description="Helical" evidence="6">
    <location>
        <begin position="47"/>
        <end position="69"/>
    </location>
</feature>
<evidence type="ECO:0000256" key="2">
    <source>
        <dbReference type="ARBA" id="ARBA00022475"/>
    </source>
</evidence>
<dbReference type="PANTHER" id="PTHR30213:SF0">
    <property type="entry name" value="UPF0761 MEMBRANE PROTEIN YIHY"/>
    <property type="match status" value="1"/>
</dbReference>
<dbReference type="EMBL" id="QQXL01000009">
    <property type="protein sequence ID" value="RKW69469.1"/>
    <property type="molecule type" value="Genomic_DNA"/>
</dbReference>
<evidence type="ECO:0000256" key="4">
    <source>
        <dbReference type="ARBA" id="ARBA00022989"/>
    </source>
</evidence>
<evidence type="ECO:0000256" key="6">
    <source>
        <dbReference type="SAM" id="Phobius"/>
    </source>
</evidence>
<keyword evidence="4 6" id="KW-1133">Transmembrane helix</keyword>
<comment type="caution">
    <text evidence="7">The sequence shown here is derived from an EMBL/GenBank/DDBJ whole genome shotgun (WGS) entry which is preliminary data.</text>
</comment>
<dbReference type="AlphaFoldDB" id="A0A496PFG6"/>
<dbReference type="PANTHER" id="PTHR30213">
    <property type="entry name" value="INNER MEMBRANE PROTEIN YHJD"/>
    <property type="match status" value="1"/>
</dbReference>
<gene>
    <name evidence="7" type="ORF">DWQ67_13030</name>
</gene>
<keyword evidence="3 6" id="KW-0812">Transmembrane</keyword>
<dbReference type="InterPro" id="IPR017039">
    <property type="entry name" value="Virul_fac_BrkB"/>
</dbReference>
<protein>
    <submittedName>
        <fullName evidence="7">YihY/virulence factor BrkB family protein</fullName>
    </submittedName>
</protein>
<reference evidence="7 8" key="1">
    <citation type="submission" date="2018-07" db="EMBL/GenBank/DDBJ databases">
        <title>Arthrobacter sp. nov., isolated from raw cow's milk with high bacterial count.</title>
        <authorList>
            <person name="Hahne J."/>
            <person name="Isele D."/>
            <person name="Lipski A."/>
        </authorList>
    </citation>
    <scope>NUCLEOTIDE SEQUENCE [LARGE SCALE GENOMIC DNA]</scope>
    <source>
        <strain evidence="7 8">JZ R-183</strain>
    </source>
</reference>
<name>A0A496PFG6_9MICC</name>
<organism evidence="7 8">
    <name type="scientific">Galactobacter caseinivorans</name>
    <dbReference type="NCBI Taxonomy" id="2676123"/>
    <lineage>
        <taxon>Bacteria</taxon>
        <taxon>Bacillati</taxon>
        <taxon>Actinomycetota</taxon>
        <taxon>Actinomycetes</taxon>
        <taxon>Micrococcales</taxon>
        <taxon>Micrococcaceae</taxon>
        <taxon>Galactobacter</taxon>
    </lineage>
</organism>
<feature type="transmembrane region" description="Helical" evidence="6">
    <location>
        <begin position="194"/>
        <end position="217"/>
    </location>
</feature>
<dbReference type="GO" id="GO:0005886">
    <property type="term" value="C:plasma membrane"/>
    <property type="evidence" value="ECO:0007669"/>
    <property type="project" value="UniProtKB-SubCell"/>
</dbReference>
<dbReference type="Pfam" id="PF03631">
    <property type="entry name" value="Virul_fac_BrkB"/>
    <property type="match status" value="1"/>
</dbReference>
<evidence type="ECO:0000313" key="8">
    <source>
        <dbReference type="Proteomes" id="UP000273119"/>
    </source>
</evidence>
<evidence type="ECO:0000256" key="3">
    <source>
        <dbReference type="ARBA" id="ARBA00022692"/>
    </source>
</evidence>
<keyword evidence="5 6" id="KW-0472">Membrane</keyword>
<keyword evidence="8" id="KW-1185">Reference proteome</keyword>
<proteinExistence type="predicted"/>
<comment type="subcellular location">
    <subcellularLocation>
        <location evidence="1">Cell membrane</location>
        <topology evidence="1">Multi-pass membrane protein</topology>
    </subcellularLocation>
</comment>
<keyword evidence="2" id="KW-1003">Cell membrane</keyword>
<dbReference type="NCBIfam" id="TIGR00765">
    <property type="entry name" value="yihY_not_rbn"/>
    <property type="match status" value="1"/>
</dbReference>
<dbReference type="Proteomes" id="UP000273119">
    <property type="component" value="Unassembled WGS sequence"/>
</dbReference>